<dbReference type="Proteomes" id="UP000037210">
    <property type="component" value="Unassembled WGS sequence"/>
</dbReference>
<dbReference type="GO" id="GO:0004748">
    <property type="term" value="F:ribonucleoside-diphosphate reductase activity, thioredoxin disulfide as acceptor"/>
    <property type="evidence" value="ECO:0007669"/>
    <property type="project" value="TreeGrafter"/>
</dbReference>
<dbReference type="NCBIfam" id="NF006126">
    <property type="entry name" value="PRK08270.1"/>
    <property type="match status" value="1"/>
</dbReference>
<dbReference type="GO" id="GO:0006260">
    <property type="term" value="P:DNA replication"/>
    <property type="evidence" value="ECO:0007669"/>
    <property type="project" value="InterPro"/>
</dbReference>
<dbReference type="Pfam" id="PF13597">
    <property type="entry name" value="NRDD"/>
    <property type="match status" value="1"/>
</dbReference>
<dbReference type="PANTHER" id="PTHR21075">
    <property type="entry name" value="ANAEROBIC RIBONUCLEOSIDE-TRIPHOSPHATE REDUCTASE"/>
    <property type="match status" value="1"/>
</dbReference>
<evidence type="ECO:0000313" key="2">
    <source>
        <dbReference type="Proteomes" id="UP000037210"/>
    </source>
</evidence>
<sequence length="592" mass="66915">MDKSSGDALDASGTVERYLQQTDWRSRENSNLGYSFSSVFLNLAGEVMERYTLSRVYSPEVAEAHRSGDFHIHNLSMGIIGYCAGWSIEDILTQGFNGIPARTESSPPRHLSTALLQLANFLGTLQNEWAGAQSFNSLDTYLAPYVRVDGLGYGRVKQEVQQFIYNLNIASRWGGQTPFTNVTFDLKPPPDLAEAPAVHAGGTLGAAYGDFQPEMDMLNRAFCEVMEEGDMRQRVFTFPIPTYNVTRDFDWEGEVADAIFRMTAKYGSPYFQNFINSDLDPDEVRAMCCRLRLDLREIYRRVGGTFGYADKTGSVGVVTINMPRIAYLAEDEDAYFERLGGLMELARTSLETKRRVVAENMERGLLPFSKRYLGTLKWHFSTIGLVGMNEACLNLLGEDIGTPGGKGLAVKTLRYMRERAAEFQRETGHIYNVEATPAEGASHRLARLDRERYPDIVAAGEEAPYYTNSTHLPVNYTDDLYAALEHQEELQILYTGGTVFHVFLGERIQEPEGCRLLVRRIAERFRIPYYTITPTFSICQDHGYLAGEHFSCPACGRPAEVYSRVVGYYRPVQNWHRGKQEEYRQRRAYAVG</sequence>
<dbReference type="GO" id="GO:0009265">
    <property type="term" value="P:2'-deoxyribonucleotide biosynthetic process"/>
    <property type="evidence" value="ECO:0007669"/>
    <property type="project" value="TreeGrafter"/>
</dbReference>
<dbReference type="Gene3D" id="3.20.70.20">
    <property type="match status" value="1"/>
</dbReference>
<keyword evidence="1" id="KW-0560">Oxidoreductase</keyword>
<proteinExistence type="predicted"/>
<dbReference type="PATRIC" id="fig|1685127.3.peg.1064"/>
<dbReference type="PANTHER" id="PTHR21075:SF0">
    <property type="entry name" value="ANAEROBIC RIBONUCLEOSIDE-TRIPHOSPHATE REDUCTASE"/>
    <property type="match status" value="1"/>
</dbReference>
<name>A0A0M0BQ38_9ARCH</name>
<comment type="caution">
    <text evidence="1">The sequence shown here is derived from an EMBL/GenBank/DDBJ whole genome shotgun (WGS) entry which is preliminary data.</text>
</comment>
<dbReference type="CDD" id="cd01675">
    <property type="entry name" value="RNR_III"/>
    <property type="match status" value="1"/>
</dbReference>
<dbReference type="EMBL" id="LFWZ01000031">
    <property type="protein sequence ID" value="KON30460.1"/>
    <property type="molecule type" value="Genomic_DNA"/>
</dbReference>
<evidence type="ECO:0000313" key="1">
    <source>
        <dbReference type="EMBL" id="KON30460.1"/>
    </source>
</evidence>
<gene>
    <name evidence="1" type="ORF">AC482_03795</name>
</gene>
<dbReference type="EC" id="1.17.4.2" evidence="1"/>
<dbReference type="NCBIfam" id="TIGR02487">
    <property type="entry name" value="NrdD"/>
    <property type="match status" value="1"/>
</dbReference>
<accession>A0A0M0BQ38</accession>
<dbReference type="GO" id="GO:0031250">
    <property type="term" value="C:anaerobic ribonucleoside-triphosphate reductase complex"/>
    <property type="evidence" value="ECO:0007669"/>
    <property type="project" value="TreeGrafter"/>
</dbReference>
<dbReference type="InterPro" id="IPR012833">
    <property type="entry name" value="NrdD"/>
</dbReference>
<reference evidence="1 2" key="1">
    <citation type="submission" date="2015-06" db="EMBL/GenBank/DDBJ databases">
        <title>New insights into the roles of widespread benthic archaea in carbon and nitrogen cycling.</title>
        <authorList>
            <person name="Lazar C.S."/>
            <person name="Baker B.J."/>
            <person name="Seitz K.W."/>
            <person name="Hyde A.S."/>
            <person name="Dick G.J."/>
            <person name="Hinrichs K.-U."/>
            <person name="Teske A.P."/>
        </authorList>
    </citation>
    <scope>NUCLEOTIDE SEQUENCE [LARGE SCALE GENOMIC DNA]</scope>
    <source>
        <strain evidence="1">DG-45</strain>
    </source>
</reference>
<organism evidence="1 2">
    <name type="scientific">miscellaneous Crenarchaeota group-15 archaeon DG-45</name>
    <dbReference type="NCBI Taxonomy" id="1685127"/>
    <lineage>
        <taxon>Archaea</taxon>
        <taxon>Candidatus Bathyarchaeota</taxon>
        <taxon>MCG-15</taxon>
    </lineage>
</organism>
<protein>
    <submittedName>
        <fullName evidence="1">Ribonucleoside-triphosphate reductase</fullName>
        <ecNumber evidence="1">1.17.4.2</ecNumber>
    </submittedName>
</protein>
<dbReference type="SUPFAM" id="SSF51998">
    <property type="entry name" value="PFL-like glycyl radical enzymes"/>
    <property type="match status" value="1"/>
</dbReference>
<dbReference type="GO" id="GO:0008998">
    <property type="term" value="F:ribonucleoside-triphosphate reductase (thioredoxin) activity"/>
    <property type="evidence" value="ECO:0007669"/>
    <property type="project" value="UniProtKB-EC"/>
</dbReference>
<dbReference type="AlphaFoldDB" id="A0A0M0BQ38"/>